<dbReference type="PANTHER" id="PTHR41247:SF1">
    <property type="entry name" value="HTH-TYPE TRANSCRIPTIONAL REPRESSOR YCNK"/>
    <property type="match status" value="1"/>
</dbReference>
<dbReference type="GeneID" id="46921674"/>
<evidence type="ECO:0000313" key="1">
    <source>
        <dbReference type="EMBL" id="ARQ97930.1"/>
    </source>
</evidence>
<dbReference type="PANTHER" id="PTHR41247">
    <property type="entry name" value="HTH-TYPE TRANSCRIPTIONAL REPRESSOR YCNK"/>
    <property type="match status" value="1"/>
</dbReference>
<dbReference type="RefSeq" id="WP_096014073.1">
    <property type="nucleotide sequence ID" value="NZ_CP015578.1"/>
</dbReference>
<dbReference type="EMBL" id="CP015578">
    <property type="protein sequence ID" value="ARQ97930.1"/>
    <property type="molecule type" value="Genomic_DNA"/>
</dbReference>
<reference evidence="2" key="1">
    <citation type="journal article" date="2017" name="Genome Biol. Evol.">
        <title>Comparative Genomic Analysis Identifies a Campylobacter Clade Deficient in Selenium Metabolism.</title>
        <authorList>
            <person name="Miller W.G."/>
            <person name="Yee E."/>
            <person name="Lopes B.S."/>
            <person name="Chapman M.H."/>
            <person name="Huynh S."/>
            <person name="Bono J.L."/>
            <person name="Parker C.T."/>
            <person name="Strachan N.J.C."/>
            <person name="Forbes K.J."/>
        </authorList>
    </citation>
    <scope>NUCLEOTIDE SEQUENCE [LARGE SCALE GENOMIC DNA]</scope>
    <source>
        <strain evidence="2">NCTC 13004</strain>
    </source>
</reference>
<gene>
    <name evidence="1" type="primary">nosL</name>
    <name evidence="1" type="ORF">CLAN_1206</name>
</gene>
<dbReference type="KEGG" id="clx:CLAN_1206"/>
<dbReference type="Pfam" id="PF05573">
    <property type="entry name" value="NosL"/>
    <property type="match status" value="1"/>
</dbReference>
<dbReference type="InterPro" id="IPR008719">
    <property type="entry name" value="N2O_reductase_NosL"/>
</dbReference>
<reference evidence="2" key="2">
    <citation type="journal article" date="2017" name="Genome Biol. Evol.">
        <title>Comparative genomic analysis identifies a Campylobacter clade deficient in selenium metabolism.</title>
        <authorList>
            <person name="Miller W.G."/>
            <person name="Yee E."/>
            <person name="Lopes B.S."/>
            <person name="Chapman M.H."/>
            <person name="Huynh S."/>
            <person name="Bono J.L."/>
            <person name="Parker C.T."/>
            <person name="Strachan N.J.C."/>
            <person name="Forbes K.J."/>
        </authorList>
    </citation>
    <scope>NUCLEOTIDE SEQUENCE [LARGE SCALE GENOMIC DNA]</scope>
    <source>
        <strain evidence="2">NCTC 13004</strain>
    </source>
</reference>
<evidence type="ECO:0000313" key="2">
    <source>
        <dbReference type="Proteomes" id="UP000202031"/>
    </source>
</evidence>
<organism evidence="1 2">
    <name type="scientific">Campylobacter lanienae NCTC 13004</name>
    <dbReference type="NCBI Taxonomy" id="1031753"/>
    <lineage>
        <taxon>Bacteria</taxon>
        <taxon>Pseudomonadati</taxon>
        <taxon>Campylobacterota</taxon>
        <taxon>Epsilonproteobacteria</taxon>
        <taxon>Campylobacterales</taxon>
        <taxon>Campylobacteraceae</taxon>
        <taxon>Campylobacter</taxon>
    </lineage>
</organism>
<name>A0A1X9SNZ3_9BACT</name>
<sequence>MKKIIYLTIFVGAIFGANLRDGEFFKDTNSTCPIKFIDVFKYPDWIAAIEYKNGKKVLFSSAKQMFYYLYTSKPKEVVPIKKLYVTDYKTKELIEATDAFYIFGSRIVSYSGDDLIPFASYEDAKEFTTQTSASRIFEFSKINKKLIDYLN</sequence>
<accession>A0A1X9SNZ3</accession>
<protein>
    <submittedName>
        <fullName evidence="1">Nitrous oxide reductase accessory protein</fullName>
    </submittedName>
</protein>
<proteinExistence type="predicted"/>
<dbReference type="AlphaFoldDB" id="A0A1X9SNZ3"/>
<dbReference type="Gene3D" id="3.30.70.2050">
    <property type="match status" value="1"/>
</dbReference>
<dbReference type="SUPFAM" id="SSF160387">
    <property type="entry name" value="NosL/MerB-like"/>
    <property type="match status" value="1"/>
</dbReference>
<dbReference type="Proteomes" id="UP000202031">
    <property type="component" value="Chromosome"/>
</dbReference>